<evidence type="ECO:0000313" key="2">
    <source>
        <dbReference type="EMBL" id="EUC53354.1"/>
    </source>
</evidence>
<reference evidence="2 3" key="1">
    <citation type="submission" date="2014-01" db="EMBL/GenBank/DDBJ databases">
        <authorList>
            <person name="Durkin A.S."/>
            <person name="McCorrison J."/>
            <person name="Torralba M."/>
            <person name="Gillis M."/>
            <person name="Haft D.H."/>
            <person name="Methe B."/>
            <person name="Sutton G."/>
            <person name="Nelson K.E."/>
        </authorList>
    </citation>
    <scope>NUCLEOTIDE SEQUENCE [LARGE SCALE GENOMIC DNA]</scope>
    <source>
        <strain evidence="2 3">ATCC 33093</strain>
    </source>
</reference>
<accession>X8IVX1</accession>
<dbReference type="AlphaFoldDB" id="X8IVX1"/>
<name>X8IVX1_9FIRM</name>
<evidence type="ECO:0000313" key="3">
    <source>
        <dbReference type="Proteomes" id="UP000022645"/>
    </source>
</evidence>
<evidence type="ECO:0000256" key="1">
    <source>
        <dbReference type="SAM" id="MobiDB-lite"/>
    </source>
</evidence>
<dbReference type="Proteomes" id="UP000022645">
    <property type="component" value="Unassembled WGS sequence"/>
</dbReference>
<comment type="caution">
    <text evidence="2">The sequence shown here is derived from an EMBL/GenBank/DDBJ whole genome shotgun (WGS) entry which is preliminary data.</text>
</comment>
<dbReference type="EMBL" id="JALU01000005">
    <property type="protein sequence ID" value="EUC53354.1"/>
    <property type="molecule type" value="Genomic_DNA"/>
</dbReference>
<organism evidence="2 3">
    <name type="scientific">Mogibacterium timidum ATCC 33093</name>
    <dbReference type="NCBI Taxonomy" id="1401079"/>
    <lineage>
        <taxon>Bacteria</taxon>
        <taxon>Bacillati</taxon>
        <taxon>Bacillota</taxon>
        <taxon>Clostridia</taxon>
        <taxon>Peptostreptococcales</taxon>
        <taxon>Anaerovoracaceae</taxon>
        <taxon>Mogibacterium</taxon>
    </lineage>
</organism>
<sequence length="38" mass="4032">MSEMAGTIAATDLIRGSFTPATDIYEPEPQIPSPPIRG</sequence>
<feature type="compositionally biased region" description="Pro residues" evidence="1">
    <location>
        <begin position="29"/>
        <end position="38"/>
    </location>
</feature>
<protein>
    <submittedName>
        <fullName evidence="2">Uncharacterized protein</fullName>
    </submittedName>
</protein>
<proteinExistence type="predicted"/>
<feature type="region of interest" description="Disordered" evidence="1">
    <location>
        <begin position="19"/>
        <end position="38"/>
    </location>
</feature>
<gene>
    <name evidence="2" type="ORF">HMPREF0581_0743</name>
</gene>